<dbReference type="InterPro" id="IPR023198">
    <property type="entry name" value="PGP-like_dom2"/>
</dbReference>
<dbReference type="SFLD" id="SFLDG01129">
    <property type="entry name" value="C1.5:_HAD__Beta-PGM__Phosphata"/>
    <property type="match status" value="1"/>
</dbReference>
<comment type="caution">
    <text evidence="1">The sequence shown here is derived from an EMBL/GenBank/DDBJ whole genome shotgun (WGS) entry which is preliminary data.</text>
</comment>
<name>A0A4S4AMP4_9RHOO</name>
<dbReference type="InterPro" id="IPR041492">
    <property type="entry name" value="HAD_2"/>
</dbReference>
<dbReference type="Gene3D" id="3.40.50.1000">
    <property type="entry name" value="HAD superfamily/HAD-like"/>
    <property type="match status" value="1"/>
</dbReference>
<proteinExistence type="predicted"/>
<evidence type="ECO:0000313" key="1">
    <source>
        <dbReference type="EMBL" id="THF60871.1"/>
    </source>
</evidence>
<dbReference type="EMBL" id="SSOD01000008">
    <property type="protein sequence ID" value="THF60871.1"/>
    <property type="molecule type" value="Genomic_DNA"/>
</dbReference>
<dbReference type="PANTHER" id="PTHR43434">
    <property type="entry name" value="PHOSPHOGLYCOLATE PHOSPHATASE"/>
    <property type="match status" value="1"/>
</dbReference>
<dbReference type="GO" id="GO:0008967">
    <property type="term" value="F:phosphoglycolate phosphatase activity"/>
    <property type="evidence" value="ECO:0007669"/>
    <property type="project" value="TreeGrafter"/>
</dbReference>
<dbReference type="InterPro" id="IPR023214">
    <property type="entry name" value="HAD_sf"/>
</dbReference>
<dbReference type="NCBIfam" id="TIGR01549">
    <property type="entry name" value="HAD-SF-IA-v1"/>
    <property type="match status" value="1"/>
</dbReference>
<dbReference type="InterPro" id="IPR006439">
    <property type="entry name" value="HAD-SF_hydro_IA"/>
</dbReference>
<dbReference type="InterPro" id="IPR036412">
    <property type="entry name" value="HAD-like_sf"/>
</dbReference>
<dbReference type="Proteomes" id="UP000307956">
    <property type="component" value="Unassembled WGS sequence"/>
</dbReference>
<keyword evidence="1" id="KW-0378">Hydrolase</keyword>
<dbReference type="SFLD" id="SFLDG01135">
    <property type="entry name" value="C1.5.6:_HAD__Beta-PGM__Phospha"/>
    <property type="match status" value="1"/>
</dbReference>
<reference evidence="1 2" key="1">
    <citation type="submission" date="2019-04" db="EMBL/GenBank/DDBJ databases">
        <title>Azoarcus rhizosphaerae sp. nov. isolated from rhizosphere of Ficus religiosa.</title>
        <authorList>
            <person name="Lin S.-Y."/>
            <person name="Hameed A."/>
            <person name="Hsu Y.-H."/>
            <person name="Young C.-C."/>
        </authorList>
    </citation>
    <scope>NUCLEOTIDE SEQUENCE [LARGE SCALE GENOMIC DNA]</scope>
    <source>
        <strain evidence="1 2">CC-YHH848</strain>
    </source>
</reference>
<dbReference type="InterPro" id="IPR050155">
    <property type="entry name" value="HAD-like_hydrolase_sf"/>
</dbReference>
<dbReference type="GO" id="GO:0005829">
    <property type="term" value="C:cytosol"/>
    <property type="evidence" value="ECO:0007669"/>
    <property type="project" value="TreeGrafter"/>
</dbReference>
<dbReference type="OrthoDB" id="9782449at2"/>
<protein>
    <submittedName>
        <fullName evidence="1">HAD family hydrolase</fullName>
    </submittedName>
</protein>
<evidence type="ECO:0000313" key="2">
    <source>
        <dbReference type="Proteomes" id="UP000307956"/>
    </source>
</evidence>
<dbReference type="GO" id="GO:0006281">
    <property type="term" value="P:DNA repair"/>
    <property type="evidence" value="ECO:0007669"/>
    <property type="project" value="TreeGrafter"/>
</dbReference>
<gene>
    <name evidence="1" type="ORF">E6O51_11585</name>
</gene>
<dbReference type="Pfam" id="PF13419">
    <property type="entry name" value="HAD_2"/>
    <property type="match status" value="1"/>
</dbReference>
<dbReference type="RefSeq" id="WP_136385146.1">
    <property type="nucleotide sequence ID" value="NZ_SSOD01000008.1"/>
</dbReference>
<organism evidence="1 2">
    <name type="scientific">Pseudothauera rhizosphaerae</name>
    <dbReference type="NCBI Taxonomy" id="2565932"/>
    <lineage>
        <taxon>Bacteria</taxon>
        <taxon>Pseudomonadati</taxon>
        <taxon>Pseudomonadota</taxon>
        <taxon>Betaproteobacteria</taxon>
        <taxon>Rhodocyclales</taxon>
        <taxon>Zoogloeaceae</taxon>
        <taxon>Pseudothauera</taxon>
    </lineage>
</organism>
<keyword evidence="2" id="KW-1185">Reference proteome</keyword>
<dbReference type="SUPFAM" id="SSF56784">
    <property type="entry name" value="HAD-like"/>
    <property type="match status" value="1"/>
</dbReference>
<dbReference type="AlphaFoldDB" id="A0A4S4AMP4"/>
<dbReference type="Gene3D" id="1.10.150.240">
    <property type="entry name" value="Putative phosphatase, domain 2"/>
    <property type="match status" value="1"/>
</dbReference>
<dbReference type="SFLD" id="SFLDS00003">
    <property type="entry name" value="Haloacid_Dehalogenase"/>
    <property type="match status" value="1"/>
</dbReference>
<sequence length="219" mass="23780">MAEQRFELIVFDWDGTLLDSAGAIVAAILAACRDLGLPEPPESRARHVIGLGLADALRHAVPELPESDYPRMVERYRHHYLARDQELALFPGAFEMVESLAARGRMLAVATGKSRVGLNRALEHSGLGPFFHATRCADECFSKPHPAMLEQLLDELGVLRAQALMVGDTTHDLQMAKNAGVAGLAVSFGAHPRAVLEAEQPLACLDTPQALSAWLRENA</sequence>
<dbReference type="PANTHER" id="PTHR43434:SF24">
    <property type="entry name" value="HYDROLASE-RELATED"/>
    <property type="match status" value="1"/>
</dbReference>
<dbReference type="PROSITE" id="PS51257">
    <property type="entry name" value="PROKAR_LIPOPROTEIN"/>
    <property type="match status" value="1"/>
</dbReference>
<accession>A0A4S4AMP4</accession>